<keyword evidence="4" id="KW-1185">Reference proteome</keyword>
<feature type="region of interest" description="Disordered" evidence="1">
    <location>
        <begin position="353"/>
        <end position="398"/>
    </location>
</feature>
<evidence type="ECO:0000259" key="2">
    <source>
        <dbReference type="PROSITE" id="PS50181"/>
    </source>
</evidence>
<comment type="caution">
    <text evidence="3">The sequence shown here is derived from an EMBL/GenBank/DDBJ whole genome shotgun (WGS) entry which is preliminary data.</text>
</comment>
<dbReference type="SUPFAM" id="SSF81383">
    <property type="entry name" value="F-box domain"/>
    <property type="match status" value="1"/>
</dbReference>
<feature type="compositionally biased region" description="Acidic residues" evidence="1">
    <location>
        <begin position="387"/>
        <end position="398"/>
    </location>
</feature>
<dbReference type="InterPro" id="IPR036047">
    <property type="entry name" value="F-box-like_dom_sf"/>
</dbReference>
<feature type="compositionally biased region" description="Acidic residues" evidence="1">
    <location>
        <begin position="357"/>
        <end position="379"/>
    </location>
</feature>
<feature type="region of interest" description="Disordered" evidence="1">
    <location>
        <begin position="291"/>
        <end position="312"/>
    </location>
</feature>
<protein>
    <recommendedName>
        <fullName evidence="2">F-box domain-containing protein</fullName>
    </recommendedName>
</protein>
<evidence type="ECO:0000313" key="4">
    <source>
        <dbReference type="Proteomes" id="UP000198406"/>
    </source>
</evidence>
<reference evidence="3 4" key="1">
    <citation type="journal article" date="2015" name="Plant Cell">
        <title>Oil accumulation by the oleaginous diatom Fistulifera solaris as revealed by the genome and transcriptome.</title>
        <authorList>
            <person name="Tanaka T."/>
            <person name="Maeda Y."/>
            <person name="Veluchamy A."/>
            <person name="Tanaka M."/>
            <person name="Abida H."/>
            <person name="Marechal E."/>
            <person name="Bowler C."/>
            <person name="Muto M."/>
            <person name="Sunaga Y."/>
            <person name="Tanaka M."/>
            <person name="Yoshino T."/>
            <person name="Taniguchi T."/>
            <person name="Fukuda Y."/>
            <person name="Nemoto M."/>
            <person name="Matsumoto M."/>
            <person name="Wong P.S."/>
            <person name="Aburatani S."/>
            <person name="Fujibuchi W."/>
        </authorList>
    </citation>
    <scope>NUCLEOTIDE SEQUENCE [LARGE SCALE GENOMIC DNA]</scope>
    <source>
        <strain evidence="3 4">JPCC DA0580</strain>
    </source>
</reference>
<dbReference type="InterPro" id="IPR001810">
    <property type="entry name" value="F-box_dom"/>
</dbReference>
<dbReference type="PROSITE" id="PS50181">
    <property type="entry name" value="FBOX"/>
    <property type="match status" value="1"/>
</dbReference>
<accession>A0A1Z5JM71</accession>
<dbReference type="Proteomes" id="UP000198406">
    <property type="component" value="Unassembled WGS sequence"/>
</dbReference>
<proteinExistence type="predicted"/>
<organism evidence="3 4">
    <name type="scientific">Fistulifera solaris</name>
    <name type="common">Oleaginous diatom</name>
    <dbReference type="NCBI Taxonomy" id="1519565"/>
    <lineage>
        <taxon>Eukaryota</taxon>
        <taxon>Sar</taxon>
        <taxon>Stramenopiles</taxon>
        <taxon>Ochrophyta</taxon>
        <taxon>Bacillariophyta</taxon>
        <taxon>Bacillariophyceae</taxon>
        <taxon>Bacillariophycidae</taxon>
        <taxon>Naviculales</taxon>
        <taxon>Naviculaceae</taxon>
        <taxon>Fistulifera</taxon>
    </lineage>
</organism>
<dbReference type="EMBL" id="BDSP01000087">
    <property type="protein sequence ID" value="GAX15069.1"/>
    <property type="molecule type" value="Genomic_DNA"/>
</dbReference>
<dbReference type="OrthoDB" id="5959891at2759"/>
<feature type="domain" description="F-box" evidence="2">
    <location>
        <begin position="6"/>
        <end position="58"/>
    </location>
</feature>
<dbReference type="AlphaFoldDB" id="A0A1Z5JM71"/>
<gene>
    <name evidence="3" type="ORF">FisN_12Lh234</name>
</gene>
<evidence type="ECO:0000256" key="1">
    <source>
        <dbReference type="SAM" id="MobiDB-lite"/>
    </source>
</evidence>
<name>A0A1Z5JM71_FISSO</name>
<evidence type="ECO:0000313" key="3">
    <source>
        <dbReference type="EMBL" id="GAX15069.1"/>
    </source>
</evidence>
<dbReference type="InParanoid" id="A0A1Z5JM71"/>
<sequence>MNDFSYFPILLLPAELKRRTASYLCPYDALRLAETCRNLHASLSLRLLRDSRQLFTRQRFVPTATNGDDILPWVRIPCLSRRVHSMTVTFRWRDQGWGHHKGQIFIVGRSRQVPPDPSRPFHGGRVVCTSSLAPHQEETCKLTFSTCSMEGETYQLWYKVGGGGGHQLLLSDGRIHTVLFDDEAGNFSRNYTILKEVGAIAAHPEAELPRTHSSFYPQLLLRVSMTIRLELAWRAKRQKRKSRQQEEVEDSLVVSGLENNPLVAFFQMYRIEVTEDSLAAVEEIIQCEAEEQASTQETRVPPAPPSAAEDGAGFLDDFRDLLVGVGMEFLPADPRRRVVRLNMQPLRAEIEVQQMLQEDDMSDDTTNESDDDEEEEDEDHDMHSASEDDGDDENQDHA</sequence>